<comment type="caution">
    <text evidence="6">The sequence shown here is derived from an EMBL/GenBank/DDBJ whole genome shotgun (WGS) entry which is preliminary data.</text>
</comment>
<comment type="subunit">
    <text evidence="2">Part of the Csm effector complex that includes Cas10, Csm2, Csm3, Csm4 and Csm5.</text>
</comment>
<proteinExistence type="predicted"/>
<feature type="coiled-coil region" evidence="3">
    <location>
        <begin position="297"/>
        <end position="324"/>
    </location>
</feature>
<dbReference type="Pfam" id="PF03787">
    <property type="entry name" value="RAMPs"/>
    <property type="match status" value="2"/>
</dbReference>
<dbReference type="CDD" id="cd09726">
    <property type="entry name" value="RAMP_I_III"/>
    <property type="match status" value="1"/>
</dbReference>
<feature type="domain" description="CRISPR type III-associated protein" evidence="5">
    <location>
        <begin position="13"/>
        <end position="232"/>
    </location>
</feature>
<feature type="region of interest" description="Disordered" evidence="4">
    <location>
        <begin position="180"/>
        <end position="199"/>
    </location>
</feature>
<dbReference type="PANTHER" id="PTHR35579:SF6">
    <property type="entry name" value="DUF324 DOMAIN-CONTAINING PROTEIN"/>
    <property type="match status" value="1"/>
</dbReference>
<feature type="region of interest" description="Disordered" evidence="4">
    <location>
        <begin position="600"/>
        <end position="624"/>
    </location>
</feature>
<feature type="region of interest" description="Disordered" evidence="4">
    <location>
        <begin position="130"/>
        <end position="153"/>
    </location>
</feature>
<dbReference type="InterPro" id="IPR052216">
    <property type="entry name" value="CRISPR_Csm3_endoribonuclease"/>
</dbReference>
<dbReference type="AlphaFoldDB" id="A0A929RMZ7"/>
<organism evidence="6 7">
    <name type="scientific">Actinomyces bouchesdurhonensis</name>
    <dbReference type="NCBI Taxonomy" id="1852361"/>
    <lineage>
        <taxon>Bacteria</taxon>
        <taxon>Bacillati</taxon>
        <taxon>Actinomycetota</taxon>
        <taxon>Actinomycetes</taxon>
        <taxon>Actinomycetales</taxon>
        <taxon>Actinomycetaceae</taxon>
        <taxon>Actinomyces</taxon>
    </lineage>
</organism>
<evidence type="ECO:0000259" key="5">
    <source>
        <dbReference type="Pfam" id="PF03787"/>
    </source>
</evidence>
<reference evidence="6" key="1">
    <citation type="submission" date="2020-04" db="EMBL/GenBank/DDBJ databases">
        <title>Deep metagenomics examines the oral microbiome during advanced dental caries in children, revealing novel taxa and co-occurrences with host molecules.</title>
        <authorList>
            <person name="Baker J.L."/>
            <person name="Morton J.T."/>
            <person name="Dinis M."/>
            <person name="Alvarez R."/>
            <person name="Tran N.C."/>
            <person name="Knight R."/>
            <person name="Edlund A."/>
        </authorList>
    </citation>
    <scope>NUCLEOTIDE SEQUENCE</scope>
    <source>
        <strain evidence="6">JCVI_30_bin.13</strain>
    </source>
</reference>
<evidence type="ECO:0000256" key="3">
    <source>
        <dbReference type="SAM" id="Coils"/>
    </source>
</evidence>
<dbReference type="InterPro" id="IPR005537">
    <property type="entry name" value="RAMP_III_fam"/>
</dbReference>
<feature type="compositionally biased region" description="Basic and acidic residues" evidence="4">
    <location>
        <begin position="180"/>
        <end position="191"/>
    </location>
</feature>
<evidence type="ECO:0000256" key="2">
    <source>
        <dbReference type="ARBA" id="ARBA00093789"/>
    </source>
</evidence>
<dbReference type="Proteomes" id="UP000759246">
    <property type="component" value="Unassembled WGS sequence"/>
</dbReference>
<evidence type="ECO:0000313" key="6">
    <source>
        <dbReference type="EMBL" id="MBF0965912.1"/>
    </source>
</evidence>
<accession>A0A929RMZ7</accession>
<evidence type="ECO:0000256" key="1">
    <source>
        <dbReference type="ARBA" id="ARBA00023118"/>
    </source>
</evidence>
<keyword evidence="1" id="KW-0051">Antiviral defense</keyword>
<sequence length="624" mass="68019">MTFTRYELTIPVELTSELHIGGVDAVPDRDGEGTVIRFCRNGLDEPTIPGRSIRGAVRAACDVARQALEEAGDPATQDGGAFSKENWISLWGDDTDYTGKSANDRGLPSDASLPIRKSALTFHAVSFPQYKDKDSGESPLPRRHGVGIDRTTGAASDGALYEHEFLPRGTRFTIRITAEGRDDEKMRREQSDGIPEPASSESVKKLLEFIVDVLTSGAICLGGRTGSGQGTIQVIEPKLRRTGGTTDAGTPTEPADVLDALIGEDAEGTSLPLELGGWSLEEPARVTITWWSPTGIFVAEDEELTKQRKAAKEAENKEKGINEEVHEVVYPLRDPSEEWENAQLLIPGTSIRGALRSRASRIARTVLAARDELSTFASHDLHEQIAAEPNLVRYMFGSTEYRGAVTVHDCLSTKRGKRIEVTHNAIDRWTGGVIDGGLFTEAVYLGTKWEPIRIDIDLRQLLNNIEAEKGEAKDKPKEAEKQETQQDGQKDDQQREHVYAPYARAAYVLLGLVLAELSAGTLPLGSRSTRGLGQVVVSTIEVEGARRKGVDLPSWNFTGCEALQQPATGAGVMTDALYKGQHELAEQVLEHLKGKYKKTDWSKRLENGPGAARKQSEGTGAADD</sequence>
<gene>
    <name evidence="6" type="ORF">HXK09_01860</name>
</gene>
<feature type="domain" description="CRISPR type III-associated protein" evidence="5">
    <location>
        <begin position="346"/>
        <end position="535"/>
    </location>
</feature>
<keyword evidence="3" id="KW-0175">Coiled coil</keyword>
<evidence type="ECO:0000313" key="7">
    <source>
        <dbReference type="Proteomes" id="UP000759246"/>
    </source>
</evidence>
<protein>
    <recommendedName>
        <fullName evidence="5">CRISPR type III-associated protein domain-containing protein</fullName>
    </recommendedName>
</protein>
<evidence type="ECO:0000256" key="4">
    <source>
        <dbReference type="SAM" id="MobiDB-lite"/>
    </source>
</evidence>
<dbReference type="PANTHER" id="PTHR35579">
    <property type="entry name" value="CRISPR SYSTEM CMS ENDORIBONUCLEASE CSM3"/>
    <property type="match status" value="1"/>
</dbReference>
<feature type="region of interest" description="Disordered" evidence="4">
    <location>
        <begin position="469"/>
        <end position="495"/>
    </location>
</feature>
<dbReference type="GO" id="GO:0051607">
    <property type="term" value="P:defense response to virus"/>
    <property type="evidence" value="ECO:0007669"/>
    <property type="project" value="UniProtKB-KW"/>
</dbReference>
<dbReference type="EMBL" id="JABZGF010000024">
    <property type="protein sequence ID" value="MBF0965912.1"/>
    <property type="molecule type" value="Genomic_DNA"/>
</dbReference>
<name>A0A929RMZ7_9ACTO</name>